<evidence type="ECO:0000256" key="1">
    <source>
        <dbReference type="ARBA" id="ARBA00023015"/>
    </source>
</evidence>
<dbReference type="GO" id="GO:0003700">
    <property type="term" value="F:DNA-binding transcription factor activity"/>
    <property type="evidence" value="ECO:0007669"/>
    <property type="project" value="InterPro"/>
</dbReference>
<dbReference type="InterPro" id="IPR035418">
    <property type="entry name" value="AraC-bd_2"/>
</dbReference>
<dbReference type="SMART" id="SM00342">
    <property type="entry name" value="HTH_ARAC"/>
    <property type="match status" value="1"/>
</dbReference>
<keyword evidence="4" id="KW-1133">Transmembrane helix</keyword>
<dbReference type="EMBL" id="CP016279">
    <property type="protein sequence ID" value="ANP51597.1"/>
    <property type="molecule type" value="Genomic_DNA"/>
</dbReference>
<protein>
    <recommendedName>
        <fullName evidence="5">HTH araC/xylS-type domain-containing protein</fullName>
    </recommendedName>
</protein>
<keyword evidence="4" id="KW-0472">Membrane</keyword>
<evidence type="ECO:0000313" key="7">
    <source>
        <dbReference type="Proteomes" id="UP000092659"/>
    </source>
</evidence>
<reference evidence="6 7" key="1">
    <citation type="submission" date="2016-06" db="EMBL/GenBank/DDBJ databases">
        <title>Complete genome sequence of Streptomyces griseochromogenes ATCC 14511, the Blasticidin S producer.</title>
        <authorList>
            <person name="Wu L."/>
        </authorList>
    </citation>
    <scope>NUCLEOTIDE SEQUENCE [LARGE SCALE GENOMIC DNA]</scope>
    <source>
        <strain evidence="6 7">ATCC 14511</strain>
    </source>
</reference>
<dbReference type="Pfam" id="PF12833">
    <property type="entry name" value="HTH_18"/>
    <property type="match status" value="1"/>
</dbReference>
<feature type="transmembrane region" description="Helical" evidence="4">
    <location>
        <begin position="17"/>
        <end position="36"/>
    </location>
</feature>
<dbReference type="GO" id="GO:0043565">
    <property type="term" value="F:sequence-specific DNA binding"/>
    <property type="evidence" value="ECO:0007669"/>
    <property type="project" value="InterPro"/>
</dbReference>
<proteinExistence type="predicted"/>
<dbReference type="PANTHER" id="PTHR46796:SF6">
    <property type="entry name" value="ARAC SUBFAMILY"/>
    <property type="match status" value="1"/>
</dbReference>
<dbReference type="PANTHER" id="PTHR46796">
    <property type="entry name" value="HTH-TYPE TRANSCRIPTIONAL ACTIVATOR RHAS-RELATED"/>
    <property type="match status" value="1"/>
</dbReference>
<evidence type="ECO:0000256" key="2">
    <source>
        <dbReference type="ARBA" id="ARBA00023125"/>
    </source>
</evidence>
<keyword evidence="4" id="KW-0812">Transmembrane</keyword>
<dbReference type="SUPFAM" id="SSF46689">
    <property type="entry name" value="Homeodomain-like"/>
    <property type="match status" value="1"/>
</dbReference>
<dbReference type="InterPro" id="IPR009057">
    <property type="entry name" value="Homeodomain-like_sf"/>
</dbReference>
<sequence length="297" mass="32635">MPNILTSDHADDFRAELLTLPAGVASVSFFACPSLYSRRTPQLIRRSDPEVVQVAICLRQTIGVSQRRQEAVIQAGELFVYDTSQPYQAWMSGNGDIARMGVVHIPRNALPLPAAGMQRILARPLSGSRGIGAVLTSFLASLASQGATLNASDLARLGGVTVDLVTTYLAHHIDALQTVPGESRQRALLMTIYTFIEAHLHDPDLAPNTIAAAHHISLRQLHRLFQQEDTTVAALIRSRRLDHCRRDLENPTLQHLPIYAIGARWGFADAAGFSRSFRDTYAVTLGEYRRAAYTSRA</sequence>
<evidence type="ECO:0000256" key="3">
    <source>
        <dbReference type="ARBA" id="ARBA00023163"/>
    </source>
</evidence>
<keyword evidence="3" id="KW-0804">Transcription</keyword>
<evidence type="ECO:0000256" key="4">
    <source>
        <dbReference type="SAM" id="Phobius"/>
    </source>
</evidence>
<dbReference type="Gene3D" id="1.10.10.60">
    <property type="entry name" value="Homeodomain-like"/>
    <property type="match status" value="1"/>
</dbReference>
<dbReference type="InterPro" id="IPR018060">
    <property type="entry name" value="HTH_AraC"/>
</dbReference>
<dbReference type="Proteomes" id="UP000092659">
    <property type="component" value="Chromosome"/>
</dbReference>
<accession>A0A1B1AYH3</accession>
<feature type="domain" description="HTH araC/xylS-type" evidence="5">
    <location>
        <begin position="190"/>
        <end position="291"/>
    </location>
</feature>
<evidence type="ECO:0000313" key="6">
    <source>
        <dbReference type="EMBL" id="ANP51597.1"/>
    </source>
</evidence>
<name>A0A1B1AYH3_9ACTN</name>
<gene>
    <name evidence="6" type="ORF">AVL59_20115</name>
</gene>
<keyword evidence="2" id="KW-0238">DNA-binding</keyword>
<dbReference type="PROSITE" id="PS01124">
    <property type="entry name" value="HTH_ARAC_FAMILY_2"/>
    <property type="match status" value="1"/>
</dbReference>
<evidence type="ECO:0000259" key="5">
    <source>
        <dbReference type="PROSITE" id="PS01124"/>
    </source>
</evidence>
<dbReference type="InterPro" id="IPR050204">
    <property type="entry name" value="AraC_XylS_family_regulators"/>
</dbReference>
<organism evidence="6 7">
    <name type="scientific">Streptomyces griseochromogenes</name>
    <dbReference type="NCBI Taxonomy" id="68214"/>
    <lineage>
        <taxon>Bacteria</taxon>
        <taxon>Bacillati</taxon>
        <taxon>Actinomycetota</taxon>
        <taxon>Actinomycetes</taxon>
        <taxon>Kitasatosporales</taxon>
        <taxon>Streptomycetaceae</taxon>
        <taxon>Streptomyces</taxon>
    </lineage>
</organism>
<keyword evidence="1" id="KW-0805">Transcription regulation</keyword>
<dbReference type="KEGG" id="sgs:AVL59_20115"/>
<dbReference type="Pfam" id="PF14525">
    <property type="entry name" value="AraC_binding_2"/>
    <property type="match status" value="1"/>
</dbReference>
<dbReference type="AlphaFoldDB" id="A0A1B1AYH3"/>